<feature type="domain" description="AB hydrolase-1" evidence="1">
    <location>
        <begin position="44"/>
        <end position="215"/>
    </location>
</feature>
<dbReference type="InterPro" id="IPR029058">
    <property type="entry name" value="AB_hydrolase_fold"/>
</dbReference>
<dbReference type="InterPro" id="IPR000073">
    <property type="entry name" value="AB_hydrolase_1"/>
</dbReference>
<sequence>MQDPLVFLPGMMCDARLFAPQVADLGRVTSVTIAPTTHGERIEEIASNLLDQLPLKFALVGQSIGGVVAMELLRRAPDRVTRMALINTSSLAETPQSAAEYEPFIIKLRAGSLEETVRAMMPSEHLAPGPDRAQIMAQLIEMARDIGAEAIVRQLRAMQRRRDYQSVLRRCKVPALVLCGKHDAMMPVKRHSFMAELIPNAQLHVFETAGHLPTLECPVEVSTVLMGWLMQPQNQPARVAD</sequence>
<dbReference type="EMBL" id="UOEG01000077">
    <property type="protein sequence ID" value="VAV91566.1"/>
    <property type="molecule type" value="Genomic_DNA"/>
</dbReference>
<reference evidence="2" key="1">
    <citation type="submission" date="2018-06" db="EMBL/GenBank/DDBJ databases">
        <authorList>
            <person name="Zhirakovskaya E."/>
        </authorList>
    </citation>
    <scope>NUCLEOTIDE SEQUENCE</scope>
</reference>
<proteinExistence type="predicted"/>
<dbReference type="PANTHER" id="PTHR43798">
    <property type="entry name" value="MONOACYLGLYCEROL LIPASE"/>
    <property type="match status" value="1"/>
</dbReference>
<accession>A0A3B0RSV1</accession>
<protein>
    <submittedName>
        <fullName evidence="2">Hydrolase, alpha/beta fold family</fullName>
    </submittedName>
</protein>
<organism evidence="2">
    <name type="scientific">hydrothermal vent metagenome</name>
    <dbReference type="NCBI Taxonomy" id="652676"/>
    <lineage>
        <taxon>unclassified sequences</taxon>
        <taxon>metagenomes</taxon>
        <taxon>ecological metagenomes</taxon>
    </lineage>
</organism>
<evidence type="ECO:0000313" key="2">
    <source>
        <dbReference type="EMBL" id="VAV91566.1"/>
    </source>
</evidence>
<dbReference type="SUPFAM" id="SSF53474">
    <property type="entry name" value="alpha/beta-Hydrolases"/>
    <property type="match status" value="1"/>
</dbReference>
<dbReference type="Gene3D" id="3.40.50.1820">
    <property type="entry name" value="alpha/beta hydrolase"/>
    <property type="match status" value="1"/>
</dbReference>
<dbReference type="GO" id="GO:0016787">
    <property type="term" value="F:hydrolase activity"/>
    <property type="evidence" value="ECO:0007669"/>
    <property type="project" value="UniProtKB-KW"/>
</dbReference>
<keyword evidence="2" id="KW-0378">Hydrolase</keyword>
<dbReference type="PRINTS" id="PR00111">
    <property type="entry name" value="ABHYDROLASE"/>
</dbReference>
<dbReference type="Pfam" id="PF00561">
    <property type="entry name" value="Abhydrolase_1"/>
    <property type="match status" value="1"/>
</dbReference>
<dbReference type="AlphaFoldDB" id="A0A3B0RSV1"/>
<evidence type="ECO:0000259" key="1">
    <source>
        <dbReference type="Pfam" id="PF00561"/>
    </source>
</evidence>
<dbReference type="PANTHER" id="PTHR43798:SF29">
    <property type="entry name" value="AB HYDROLASE-1 DOMAIN-CONTAINING PROTEIN"/>
    <property type="match status" value="1"/>
</dbReference>
<gene>
    <name evidence="2" type="ORF">MNBD_ALPHA07-2137</name>
</gene>
<dbReference type="InterPro" id="IPR050266">
    <property type="entry name" value="AB_hydrolase_sf"/>
</dbReference>
<name>A0A3B0RSV1_9ZZZZ</name>